<name>A0ABQ6PZJ9_9BACT</name>
<keyword evidence="2" id="KW-1185">Reference proteome</keyword>
<proteinExistence type="predicted"/>
<protein>
    <submittedName>
        <fullName evidence="1">Uncharacterized protein</fullName>
    </submittedName>
</protein>
<evidence type="ECO:0000313" key="1">
    <source>
        <dbReference type="EMBL" id="GMQ33365.1"/>
    </source>
</evidence>
<gene>
    <name evidence="1" type="ORF">Ataiwa_16370</name>
</gene>
<comment type="caution">
    <text evidence="1">The sequence shown here is derived from an EMBL/GenBank/DDBJ whole genome shotgun (WGS) entry which is preliminary data.</text>
</comment>
<dbReference type="EMBL" id="BTPE01000005">
    <property type="protein sequence ID" value="GMQ33365.1"/>
    <property type="molecule type" value="Genomic_DNA"/>
</dbReference>
<dbReference type="Proteomes" id="UP001307705">
    <property type="component" value="Unassembled WGS sequence"/>
</dbReference>
<accession>A0ABQ6PZJ9</accession>
<reference evidence="1 2" key="1">
    <citation type="submission" date="2023-08" db="EMBL/GenBank/DDBJ databases">
        <title>Draft genome sequence of Algoriphagus taiwanensis.</title>
        <authorList>
            <person name="Takatani N."/>
            <person name="Hosokawa M."/>
            <person name="Sawabe T."/>
        </authorList>
    </citation>
    <scope>NUCLEOTIDE SEQUENCE [LARGE SCALE GENOMIC DNA]</scope>
    <source>
        <strain evidence="1 2">JCM 19755</strain>
    </source>
</reference>
<evidence type="ECO:0000313" key="2">
    <source>
        <dbReference type="Proteomes" id="UP001307705"/>
    </source>
</evidence>
<sequence length="76" mass="8997">MNRLTCIPGKELFELHDPATIQKYLWEMHKAWMRYLSEDIDGEDPSPRLFFFELLWNLLAESIPSQSHSKNQDSNS</sequence>
<dbReference type="RefSeq" id="WP_338228146.1">
    <property type="nucleotide sequence ID" value="NZ_BTPE01000005.1"/>
</dbReference>
<organism evidence="1 2">
    <name type="scientific">Algoriphagus taiwanensis</name>
    <dbReference type="NCBI Taxonomy" id="1445656"/>
    <lineage>
        <taxon>Bacteria</taxon>
        <taxon>Pseudomonadati</taxon>
        <taxon>Bacteroidota</taxon>
        <taxon>Cytophagia</taxon>
        <taxon>Cytophagales</taxon>
        <taxon>Cyclobacteriaceae</taxon>
        <taxon>Algoriphagus</taxon>
    </lineage>
</organism>